<evidence type="ECO:0000256" key="4">
    <source>
        <dbReference type="ARBA" id="ARBA00023065"/>
    </source>
</evidence>
<dbReference type="Gene3D" id="3.40.50.720">
    <property type="entry name" value="NAD(P)-binding Rossmann-like Domain"/>
    <property type="match status" value="1"/>
</dbReference>
<feature type="domain" description="RCK N-terminal" evidence="5">
    <location>
        <begin position="1"/>
        <end position="116"/>
    </location>
</feature>
<evidence type="ECO:0000256" key="1">
    <source>
        <dbReference type="ARBA" id="ARBA00022448"/>
    </source>
</evidence>
<accession>A0ABZ2M2P2</accession>
<dbReference type="Proteomes" id="UP001370348">
    <property type="component" value="Chromosome"/>
</dbReference>
<evidence type="ECO:0000313" key="6">
    <source>
        <dbReference type="EMBL" id="WXB17469.1"/>
    </source>
</evidence>
<dbReference type="InterPro" id="IPR036291">
    <property type="entry name" value="NAD(P)-bd_dom_sf"/>
</dbReference>
<evidence type="ECO:0000256" key="3">
    <source>
        <dbReference type="ARBA" id="ARBA00022958"/>
    </source>
</evidence>
<dbReference type="InterPro" id="IPR050721">
    <property type="entry name" value="Trk_Ktr_HKT_K-transport"/>
</dbReference>
<evidence type="ECO:0000259" key="5">
    <source>
        <dbReference type="PROSITE" id="PS51201"/>
    </source>
</evidence>
<dbReference type="InterPro" id="IPR003148">
    <property type="entry name" value="RCK_N"/>
</dbReference>
<dbReference type="InterPro" id="IPR036721">
    <property type="entry name" value="RCK_C_sf"/>
</dbReference>
<dbReference type="InterPro" id="IPR006036">
    <property type="entry name" value="K_uptake_TrkA"/>
</dbReference>
<dbReference type="PANTHER" id="PTHR43833:SF5">
    <property type="entry name" value="TRK SYSTEM POTASSIUM UPTAKE PROTEIN TRKA"/>
    <property type="match status" value="1"/>
</dbReference>
<keyword evidence="1" id="KW-0813">Transport</keyword>
<dbReference type="RefSeq" id="WP_394827102.1">
    <property type="nucleotide sequence ID" value="NZ_CP089984.1"/>
</dbReference>
<reference evidence="6 7" key="1">
    <citation type="submission" date="2021-12" db="EMBL/GenBank/DDBJ databases">
        <title>Discovery of the Pendulisporaceae a myxobacterial family with distinct sporulation behavior and unique specialized metabolism.</title>
        <authorList>
            <person name="Garcia R."/>
            <person name="Popoff A."/>
            <person name="Bader C.D."/>
            <person name="Loehr J."/>
            <person name="Walesch S."/>
            <person name="Walt C."/>
            <person name="Boldt J."/>
            <person name="Bunk B."/>
            <person name="Haeckl F.J.F.P.J."/>
            <person name="Gunesch A.P."/>
            <person name="Birkelbach J."/>
            <person name="Nuebel U."/>
            <person name="Pietschmann T."/>
            <person name="Bach T."/>
            <person name="Mueller R."/>
        </authorList>
    </citation>
    <scope>NUCLEOTIDE SEQUENCE [LARGE SCALE GENOMIC DNA]</scope>
    <source>
        <strain evidence="6 7">MSr11954</strain>
    </source>
</reference>
<keyword evidence="2" id="KW-0633">Potassium transport</keyword>
<evidence type="ECO:0000313" key="7">
    <source>
        <dbReference type="Proteomes" id="UP001370348"/>
    </source>
</evidence>
<dbReference type="Gene3D" id="3.30.70.1450">
    <property type="entry name" value="Regulator of K+ conductance, C-terminal domain"/>
    <property type="match status" value="1"/>
</dbReference>
<dbReference type="PRINTS" id="PR00335">
    <property type="entry name" value="KUPTAKETRKA"/>
</dbReference>
<evidence type="ECO:0000256" key="2">
    <source>
        <dbReference type="ARBA" id="ARBA00022538"/>
    </source>
</evidence>
<keyword evidence="3" id="KW-0630">Potassium</keyword>
<dbReference type="PROSITE" id="PS51201">
    <property type="entry name" value="RCK_N"/>
    <property type="match status" value="1"/>
</dbReference>
<name>A0ABZ2M2P2_9BACT</name>
<sequence>MRVLIAGAGRGGLSVASHLRTTGHDVTIVDRDPRVAKMAFERHGLVAITGDATDPELLHEAEISRADVVVAMLERDADALAVAVLARSAGAKRVMVRMRNPDYRTVYLDSGVDRIISEVEIFVGGIATAIEHDAVKHSMILGGGGSVAFELTIPEGADVVGRPVSEIAASPRFPPSCVFAGLYDQSGAVEAPRGSSIVRGSMTVLIVARRDEVGPVIQYLIAPRTAS</sequence>
<keyword evidence="4" id="KW-0406">Ion transport</keyword>
<organism evidence="6 7">
    <name type="scientific">Pendulispora albinea</name>
    <dbReference type="NCBI Taxonomy" id="2741071"/>
    <lineage>
        <taxon>Bacteria</taxon>
        <taxon>Pseudomonadati</taxon>
        <taxon>Myxococcota</taxon>
        <taxon>Myxococcia</taxon>
        <taxon>Myxococcales</taxon>
        <taxon>Sorangiineae</taxon>
        <taxon>Pendulisporaceae</taxon>
        <taxon>Pendulispora</taxon>
    </lineage>
</organism>
<keyword evidence="7" id="KW-1185">Reference proteome</keyword>
<protein>
    <submittedName>
        <fullName evidence="6">TrkA family potassium uptake protein</fullName>
    </submittedName>
</protein>
<dbReference type="Pfam" id="PF02254">
    <property type="entry name" value="TrkA_N"/>
    <property type="match status" value="1"/>
</dbReference>
<proteinExistence type="predicted"/>
<dbReference type="SUPFAM" id="SSF51735">
    <property type="entry name" value="NAD(P)-binding Rossmann-fold domains"/>
    <property type="match status" value="1"/>
</dbReference>
<gene>
    <name evidence="6" type="ORF">LZC94_09340</name>
</gene>
<dbReference type="EMBL" id="CP089984">
    <property type="protein sequence ID" value="WXB17469.1"/>
    <property type="molecule type" value="Genomic_DNA"/>
</dbReference>
<dbReference type="PANTHER" id="PTHR43833">
    <property type="entry name" value="POTASSIUM CHANNEL PROTEIN 2-RELATED-RELATED"/>
    <property type="match status" value="1"/>
</dbReference>